<evidence type="ECO:0000313" key="3">
    <source>
        <dbReference type="Proteomes" id="UP000662986"/>
    </source>
</evidence>
<dbReference type="PANTHER" id="PTHR30024:SF44">
    <property type="entry name" value="CHOLINE-BINDING PROTEIN"/>
    <property type="match status" value="1"/>
</dbReference>
<dbReference type="Pfam" id="PF09084">
    <property type="entry name" value="NMT1"/>
    <property type="match status" value="1"/>
</dbReference>
<accession>A0A974WCT6</accession>
<dbReference type="PANTHER" id="PTHR30024">
    <property type="entry name" value="ALIPHATIC SULFONATES-BINDING PROTEIN-RELATED"/>
    <property type="match status" value="1"/>
</dbReference>
<reference evidence="2 3" key="2">
    <citation type="journal article" date="2022" name="Arch. Microbiol.">
        <title>Rhodococcus pseudokoreensis sp. nov. isolated from the rhizosphere of young M26 apple rootstocks.</title>
        <authorList>
            <person name="Kampfer P."/>
            <person name="Glaeser S.P."/>
            <person name="Blom J."/>
            <person name="Wolf J."/>
            <person name="Benning S."/>
            <person name="Schloter M."/>
            <person name="Neumann-Schaal M."/>
        </authorList>
    </citation>
    <scope>NUCLEOTIDE SEQUENCE [LARGE SCALE GENOMIC DNA]</scope>
    <source>
        <strain evidence="2 3">R79</strain>
    </source>
</reference>
<proteinExistence type="predicted"/>
<sequence length="308" mass="33446">MMHLNISATAHGPNYLPQYYAEQEGLFGARDIVVNDTACDPWTGVLDDLDSGAADVALGGLWVPGMYAQGPRELTVFAQVNHQFPKALVTRKQYPDFTWSDLEGATVLAPGIGGSAPFAFTAGLIRESGVDPSSITFLRDLSTPMFVELFEAGLGDAIILDMTTAEILQHRASGHIAIDYTVAGGLGPNSVYYCRTDRFAELSDRLFVFVSALQESMQLLKSVTSDDLSPLLAAHWPAIPAAVLAKSCDTMLHSRTWDTVCIDADATNRWMRILHEEKMVQTAPTFEQLVDTSIVDQLSPTASSTSLQ</sequence>
<dbReference type="SUPFAM" id="SSF53850">
    <property type="entry name" value="Periplasmic binding protein-like II"/>
    <property type="match status" value="1"/>
</dbReference>
<reference evidence="2 3" key="1">
    <citation type="journal article" date="2021" name="Microbiol. Resour. Announc.">
        <title>Complete Genome Sequences of Two Rhodococcus sp. Strains with Large and Linear Chromosomes, Isolated from Apple Rhizosphere.</title>
        <authorList>
            <person name="Benning S."/>
            <person name="Brugnone N."/>
            <person name="Siani R."/>
            <person name="Kublik S."/>
            <person name="Schloter M."/>
            <person name="Rad V."/>
        </authorList>
    </citation>
    <scope>NUCLEOTIDE SEQUENCE [LARGE SCALE GENOMIC DNA]</scope>
    <source>
        <strain evidence="2 3">R79</strain>
    </source>
</reference>
<protein>
    <submittedName>
        <fullName evidence="2">ABC transporter substrate-binding protein</fullName>
    </submittedName>
</protein>
<dbReference type="Gene3D" id="3.40.190.10">
    <property type="entry name" value="Periplasmic binding protein-like II"/>
    <property type="match status" value="2"/>
</dbReference>
<keyword evidence="3" id="KW-1185">Reference proteome</keyword>
<evidence type="ECO:0000313" key="2">
    <source>
        <dbReference type="EMBL" id="QSE95168.1"/>
    </source>
</evidence>
<feature type="domain" description="SsuA/THI5-like" evidence="1">
    <location>
        <begin position="13"/>
        <end position="219"/>
    </location>
</feature>
<gene>
    <name evidence="2" type="ORF">JWS13_44480</name>
</gene>
<dbReference type="EMBL" id="CP070619">
    <property type="protein sequence ID" value="QSE95168.1"/>
    <property type="molecule type" value="Genomic_DNA"/>
</dbReference>
<dbReference type="Proteomes" id="UP000662986">
    <property type="component" value="Chromosome"/>
</dbReference>
<organism evidence="2 3">
    <name type="scientific">Rhodococcus pseudokoreensis</name>
    <dbReference type="NCBI Taxonomy" id="2811421"/>
    <lineage>
        <taxon>Bacteria</taxon>
        <taxon>Bacillati</taxon>
        <taxon>Actinomycetota</taxon>
        <taxon>Actinomycetes</taxon>
        <taxon>Mycobacteriales</taxon>
        <taxon>Nocardiaceae</taxon>
        <taxon>Rhodococcus</taxon>
    </lineage>
</organism>
<dbReference type="InterPro" id="IPR015168">
    <property type="entry name" value="SsuA/THI5"/>
</dbReference>
<name>A0A974WCT6_9NOCA</name>
<dbReference type="RefSeq" id="WP_206011412.1">
    <property type="nucleotide sequence ID" value="NZ_CP070619.1"/>
</dbReference>
<evidence type="ECO:0000259" key="1">
    <source>
        <dbReference type="Pfam" id="PF09084"/>
    </source>
</evidence>